<evidence type="ECO:0000259" key="11">
    <source>
        <dbReference type="Pfam" id="PF00483"/>
    </source>
</evidence>
<protein>
    <recommendedName>
        <fullName evidence="5">glucose-1-phosphate thymidylyltransferase</fullName>
        <ecNumber evidence="5">2.7.7.24</ecNumber>
    </recommendedName>
</protein>
<evidence type="ECO:0000256" key="7">
    <source>
        <dbReference type="ARBA" id="ARBA00022695"/>
    </source>
</evidence>
<keyword evidence="13" id="KW-1185">Reference proteome</keyword>
<evidence type="ECO:0000313" key="13">
    <source>
        <dbReference type="Proteomes" id="UP000076643"/>
    </source>
</evidence>
<evidence type="ECO:0000256" key="1">
    <source>
        <dbReference type="ARBA" id="ARBA00001946"/>
    </source>
</evidence>
<feature type="domain" description="Nucleotidyl transferase" evidence="11">
    <location>
        <begin position="2"/>
        <end position="236"/>
    </location>
</feature>
<dbReference type="Gene3D" id="3.90.550.10">
    <property type="entry name" value="Spore Coat Polysaccharide Biosynthesis Protein SpsA, Chain A"/>
    <property type="match status" value="1"/>
</dbReference>
<dbReference type="Proteomes" id="UP000076643">
    <property type="component" value="Unassembled WGS sequence"/>
</dbReference>
<dbReference type="PANTHER" id="PTHR43532:SF1">
    <property type="entry name" value="GLUCOSE-1-PHOSPHATE THYMIDYLYLTRANSFERASE 1"/>
    <property type="match status" value="1"/>
</dbReference>
<comment type="pathway">
    <text evidence="3">Bacterial outer membrane biogenesis; LPS O-antigen biosynthesis.</text>
</comment>
<accession>A0A166VL19</accession>
<evidence type="ECO:0000256" key="6">
    <source>
        <dbReference type="ARBA" id="ARBA00022679"/>
    </source>
</evidence>
<dbReference type="GO" id="GO:0046872">
    <property type="term" value="F:metal ion binding"/>
    <property type="evidence" value="ECO:0007669"/>
    <property type="project" value="UniProtKB-KW"/>
</dbReference>
<comment type="similarity">
    <text evidence="4">Belongs to the glucose-1-phosphate thymidylyltransferase family.</text>
</comment>
<comment type="cofactor">
    <cofactor evidence="1">
        <name>Mg(2+)</name>
        <dbReference type="ChEBI" id="CHEBI:18420"/>
    </cofactor>
</comment>
<dbReference type="PATRIC" id="fig|1365250.3.peg.4014"/>
<keyword evidence="9" id="KW-0460">Magnesium</keyword>
<keyword evidence="6" id="KW-0808">Transferase</keyword>
<comment type="catalytic activity">
    <reaction evidence="10">
        <text>dTTP + alpha-D-glucose 1-phosphate + H(+) = dTDP-alpha-D-glucose + diphosphate</text>
        <dbReference type="Rhea" id="RHEA:15225"/>
        <dbReference type="ChEBI" id="CHEBI:15378"/>
        <dbReference type="ChEBI" id="CHEBI:33019"/>
        <dbReference type="ChEBI" id="CHEBI:37568"/>
        <dbReference type="ChEBI" id="CHEBI:57477"/>
        <dbReference type="ChEBI" id="CHEBI:58601"/>
        <dbReference type="EC" id="2.7.7.24"/>
    </reaction>
</comment>
<dbReference type="GO" id="GO:0008879">
    <property type="term" value="F:glucose-1-phosphate thymidylyltransferase activity"/>
    <property type="evidence" value="ECO:0007669"/>
    <property type="project" value="UniProtKB-EC"/>
</dbReference>
<proteinExistence type="inferred from homology"/>
<reference evidence="12 13" key="1">
    <citation type="submission" date="2013-07" db="EMBL/GenBank/DDBJ databases">
        <title>Comparative Genomic and Metabolomic Analysis of Twelve Strains of Pseudoalteromonas luteoviolacea.</title>
        <authorList>
            <person name="Vynne N.G."/>
            <person name="Mansson M."/>
            <person name="Gram L."/>
        </authorList>
    </citation>
    <scope>NUCLEOTIDE SEQUENCE [LARGE SCALE GENOMIC DNA]</scope>
    <source>
        <strain evidence="12 13">DSM 6061</strain>
    </source>
</reference>
<sequence length="290" mass="32100">MKGVILAGGTGSRMFPVTKGVNKHLLPVFDKPMIYYPLSVLMLADIQEVAIVCRDCDRASFESLLGSGERFGISIEYVTQNSAKGISDGIKQAGSFIGESSFCLILGDNFFFGPGLTPVLTNAKKQLKHATAFAYEVKNPRSFGVISYNKDNQVDSIEEKPEVPKSNKVATGLYMFNNCALDYVEQLSASSRGELEVTDLLNTYINQSELGVEVLGRGYAWLDMGTSESLMEASIYIQSIEKRQGFKIACLEEIAYRKGWLTKAAVEQACQHHENTTYGEYLYKVLTELK</sequence>
<dbReference type="EMBL" id="AUYB01000126">
    <property type="protein sequence ID" value="KZN32985.1"/>
    <property type="molecule type" value="Genomic_DNA"/>
</dbReference>
<keyword evidence="7" id="KW-0548">Nucleotidyltransferase</keyword>
<dbReference type="PANTHER" id="PTHR43532">
    <property type="entry name" value="GLUCOSE-1-PHOSPHATE THYMIDYLYLTRANSFERASE"/>
    <property type="match status" value="1"/>
</dbReference>
<evidence type="ECO:0000256" key="9">
    <source>
        <dbReference type="ARBA" id="ARBA00022842"/>
    </source>
</evidence>
<comment type="pathway">
    <text evidence="2">Carbohydrate biosynthesis; dTDP-L-rhamnose biosynthesis.</text>
</comment>
<keyword evidence="8" id="KW-0479">Metal-binding</keyword>
<name>A0A166VL19_9GAMM</name>
<dbReference type="InterPro" id="IPR005907">
    <property type="entry name" value="G1P_thy_trans_s"/>
</dbReference>
<dbReference type="RefSeq" id="WP_063356961.1">
    <property type="nucleotide sequence ID" value="NZ_AQHB01000016.1"/>
</dbReference>
<evidence type="ECO:0000256" key="10">
    <source>
        <dbReference type="ARBA" id="ARBA00049336"/>
    </source>
</evidence>
<evidence type="ECO:0000256" key="2">
    <source>
        <dbReference type="ARBA" id="ARBA00004781"/>
    </source>
</evidence>
<dbReference type="GeneID" id="57361105"/>
<evidence type="ECO:0000256" key="8">
    <source>
        <dbReference type="ARBA" id="ARBA00022723"/>
    </source>
</evidence>
<organism evidence="12 13">
    <name type="scientific">Pseudoalteromonas luteoviolacea DSM 6061</name>
    <dbReference type="NCBI Taxonomy" id="1365250"/>
    <lineage>
        <taxon>Bacteria</taxon>
        <taxon>Pseudomonadati</taxon>
        <taxon>Pseudomonadota</taxon>
        <taxon>Gammaproteobacteria</taxon>
        <taxon>Alteromonadales</taxon>
        <taxon>Pseudoalteromonadaceae</taxon>
        <taxon>Pseudoalteromonas</taxon>
    </lineage>
</organism>
<dbReference type="EC" id="2.7.7.24" evidence="5"/>
<dbReference type="AlphaFoldDB" id="A0A166VL19"/>
<comment type="caution">
    <text evidence="12">The sequence shown here is derived from an EMBL/GenBank/DDBJ whole genome shotgun (WGS) entry which is preliminary data.</text>
</comment>
<dbReference type="Pfam" id="PF00483">
    <property type="entry name" value="NTP_transferase"/>
    <property type="match status" value="1"/>
</dbReference>
<dbReference type="SUPFAM" id="SSF53448">
    <property type="entry name" value="Nucleotide-diphospho-sugar transferases"/>
    <property type="match status" value="1"/>
</dbReference>
<dbReference type="InterPro" id="IPR029044">
    <property type="entry name" value="Nucleotide-diphossugar_trans"/>
</dbReference>
<evidence type="ECO:0000256" key="5">
    <source>
        <dbReference type="ARBA" id="ARBA00012461"/>
    </source>
</evidence>
<dbReference type="InterPro" id="IPR005835">
    <property type="entry name" value="NTP_transferase_dom"/>
</dbReference>
<evidence type="ECO:0000256" key="4">
    <source>
        <dbReference type="ARBA" id="ARBA00010480"/>
    </source>
</evidence>
<gene>
    <name evidence="12" type="ORF">N475_20915</name>
</gene>
<evidence type="ECO:0000256" key="3">
    <source>
        <dbReference type="ARBA" id="ARBA00005125"/>
    </source>
</evidence>
<evidence type="ECO:0000313" key="12">
    <source>
        <dbReference type="EMBL" id="KZN32985.1"/>
    </source>
</evidence>